<organism evidence="1">
    <name type="scientific">marine sediment metagenome</name>
    <dbReference type="NCBI Taxonomy" id="412755"/>
    <lineage>
        <taxon>unclassified sequences</taxon>
        <taxon>metagenomes</taxon>
        <taxon>ecological metagenomes</taxon>
    </lineage>
</organism>
<accession>X1F6Y7</accession>
<name>X1F6Y7_9ZZZZ</name>
<reference evidence="1" key="1">
    <citation type="journal article" date="2014" name="Front. Microbiol.">
        <title>High frequency of phylogenetically diverse reductive dehalogenase-homologous genes in deep subseafloor sedimentary metagenomes.</title>
        <authorList>
            <person name="Kawai M."/>
            <person name="Futagami T."/>
            <person name="Toyoda A."/>
            <person name="Takaki Y."/>
            <person name="Nishi S."/>
            <person name="Hori S."/>
            <person name="Arai W."/>
            <person name="Tsubouchi T."/>
            <person name="Morono Y."/>
            <person name="Uchiyama I."/>
            <person name="Ito T."/>
            <person name="Fujiyama A."/>
            <person name="Inagaki F."/>
            <person name="Takami H."/>
        </authorList>
    </citation>
    <scope>NUCLEOTIDE SEQUENCE</scope>
    <source>
        <strain evidence="1">Expedition CK06-06</strain>
    </source>
</reference>
<comment type="caution">
    <text evidence="1">The sequence shown here is derived from an EMBL/GenBank/DDBJ whole genome shotgun (WGS) entry which is preliminary data.</text>
</comment>
<gene>
    <name evidence="1" type="ORF">S03H2_00089</name>
</gene>
<dbReference type="AlphaFoldDB" id="X1F6Y7"/>
<evidence type="ECO:0000313" key="1">
    <source>
        <dbReference type="EMBL" id="GAH25149.1"/>
    </source>
</evidence>
<sequence>MNHPKYPDREKDREKAIEFFMKLATSGIEKIAIENPVGIMSTIWRKPDQYIQPYQFGHPETKKTGLWLRNLPLLTPTKIVEPLYIIGKDGKRYSPIHYLTKGSAKKLFGLDRDLVRSKTYQGIADAMADQWGKPRGCD</sequence>
<protein>
    <submittedName>
        <fullName evidence="1">Uncharacterized protein</fullName>
    </submittedName>
</protein>
<proteinExistence type="predicted"/>
<dbReference type="EMBL" id="BARU01000006">
    <property type="protein sequence ID" value="GAH25149.1"/>
    <property type="molecule type" value="Genomic_DNA"/>
</dbReference>